<evidence type="ECO:0000313" key="3">
    <source>
        <dbReference type="Proteomes" id="UP001066276"/>
    </source>
</evidence>
<dbReference type="Proteomes" id="UP001066276">
    <property type="component" value="Chromosome 12"/>
</dbReference>
<proteinExistence type="predicted"/>
<dbReference type="AlphaFoldDB" id="A0AAV7KYR5"/>
<dbReference type="EMBL" id="JANPWB010000016">
    <property type="protein sequence ID" value="KAJ1084571.1"/>
    <property type="molecule type" value="Genomic_DNA"/>
</dbReference>
<feature type="region of interest" description="Disordered" evidence="1">
    <location>
        <begin position="76"/>
        <end position="104"/>
    </location>
</feature>
<organism evidence="2 3">
    <name type="scientific">Pleurodeles waltl</name>
    <name type="common">Iberian ribbed newt</name>
    <dbReference type="NCBI Taxonomy" id="8319"/>
    <lineage>
        <taxon>Eukaryota</taxon>
        <taxon>Metazoa</taxon>
        <taxon>Chordata</taxon>
        <taxon>Craniata</taxon>
        <taxon>Vertebrata</taxon>
        <taxon>Euteleostomi</taxon>
        <taxon>Amphibia</taxon>
        <taxon>Batrachia</taxon>
        <taxon>Caudata</taxon>
        <taxon>Salamandroidea</taxon>
        <taxon>Salamandridae</taxon>
        <taxon>Pleurodelinae</taxon>
        <taxon>Pleurodeles</taxon>
    </lineage>
</organism>
<sequence length="212" mass="22661">MLLFFTKFGKDPKKGVDRAWSNSQNRLLDLVEPLTRIVDLAEGAKTEGTLVDPEILKPVVACDGLVTSVPSNAVACADTDTSDPEGDGSGANPLQLPGSDEKRQKRHAFHPFKQWIVRASGEGGERGAGEMSGVDVGPEEQQQNERETNGVEVREGSGPEKSQVLSAAREAHCGFPSHASGEAWPLQLRPLCGVREDKGCWDEGAGQTVGKT</sequence>
<evidence type="ECO:0000313" key="2">
    <source>
        <dbReference type="EMBL" id="KAJ1084571.1"/>
    </source>
</evidence>
<reference evidence="2" key="1">
    <citation type="journal article" date="2022" name="bioRxiv">
        <title>Sequencing and chromosome-scale assembly of the giantPleurodeles waltlgenome.</title>
        <authorList>
            <person name="Brown T."/>
            <person name="Elewa A."/>
            <person name="Iarovenko S."/>
            <person name="Subramanian E."/>
            <person name="Araus A.J."/>
            <person name="Petzold A."/>
            <person name="Susuki M."/>
            <person name="Suzuki K.-i.T."/>
            <person name="Hayashi T."/>
            <person name="Toyoda A."/>
            <person name="Oliveira C."/>
            <person name="Osipova E."/>
            <person name="Leigh N.D."/>
            <person name="Simon A."/>
            <person name="Yun M.H."/>
        </authorList>
    </citation>
    <scope>NUCLEOTIDE SEQUENCE</scope>
    <source>
        <strain evidence="2">20211129_DDA</strain>
        <tissue evidence="2">Liver</tissue>
    </source>
</reference>
<comment type="caution">
    <text evidence="2">The sequence shown here is derived from an EMBL/GenBank/DDBJ whole genome shotgun (WGS) entry which is preliminary data.</text>
</comment>
<name>A0AAV7KYR5_PLEWA</name>
<feature type="region of interest" description="Disordered" evidence="1">
    <location>
        <begin position="120"/>
        <end position="167"/>
    </location>
</feature>
<feature type="compositionally biased region" description="Basic and acidic residues" evidence="1">
    <location>
        <begin position="143"/>
        <end position="158"/>
    </location>
</feature>
<evidence type="ECO:0000256" key="1">
    <source>
        <dbReference type="SAM" id="MobiDB-lite"/>
    </source>
</evidence>
<accession>A0AAV7KYR5</accession>
<gene>
    <name evidence="2" type="ORF">NDU88_004717</name>
</gene>
<keyword evidence="3" id="KW-1185">Reference proteome</keyword>
<protein>
    <submittedName>
        <fullName evidence="2">Uncharacterized protein</fullName>
    </submittedName>
</protein>